<dbReference type="KEGG" id="ams:AMIS_5770"/>
<evidence type="ECO:0000259" key="2">
    <source>
        <dbReference type="Pfam" id="PF01337"/>
    </source>
</evidence>
<dbReference type="AlphaFoldDB" id="I0GYG0"/>
<comment type="similarity">
    <text evidence="1">Belongs to the barstar family.</text>
</comment>
<dbReference type="PATRIC" id="fig|512565.3.peg.579"/>
<gene>
    <name evidence="3" type="ordered locus">AMIS_5770</name>
</gene>
<name>I0GYG0_ACTM4</name>
<proteinExistence type="inferred from homology"/>
<protein>
    <recommendedName>
        <fullName evidence="2">Barstar (barnase inhibitor) domain-containing protein</fullName>
    </recommendedName>
</protein>
<dbReference type="eggNOG" id="COG2732">
    <property type="taxonomic scope" value="Bacteria"/>
</dbReference>
<dbReference type="Gene3D" id="3.30.370.10">
    <property type="entry name" value="Barstar-like"/>
    <property type="match status" value="1"/>
</dbReference>
<evidence type="ECO:0000313" key="3">
    <source>
        <dbReference type="EMBL" id="BAL85797.1"/>
    </source>
</evidence>
<dbReference type="EMBL" id="AP012319">
    <property type="protein sequence ID" value="BAL85797.1"/>
    <property type="molecule type" value="Genomic_DNA"/>
</dbReference>
<dbReference type="Pfam" id="PF01337">
    <property type="entry name" value="Barstar"/>
    <property type="match status" value="1"/>
</dbReference>
<sequence length="155" mass="17516">MAIWPVCRCERFSQNLPASVSFAPTMALVTEIYVLDGRRINSLDDFYAVVGETMGCGGYFGRNLDAFADCLRGGFGTPDDGDFRVVWRHHERSREALGHAEAARNMERWLLTCHPSHRESMRVRIEAARVGHGETAFGWLIEIFNEEIPGRLALE</sequence>
<dbReference type="Proteomes" id="UP000007882">
    <property type="component" value="Chromosome"/>
</dbReference>
<dbReference type="SUPFAM" id="SSF52038">
    <property type="entry name" value="Barstar-related"/>
    <property type="match status" value="1"/>
</dbReference>
<organism evidence="3 4">
    <name type="scientific">Actinoplanes missouriensis (strain ATCC 14538 / DSM 43046 / CBS 188.64 / JCM 3121 / NBRC 102363 / NCIMB 12654 / NRRL B-3342 / UNCC 431)</name>
    <dbReference type="NCBI Taxonomy" id="512565"/>
    <lineage>
        <taxon>Bacteria</taxon>
        <taxon>Bacillati</taxon>
        <taxon>Actinomycetota</taxon>
        <taxon>Actinomycetes</taxon>
        <taxon>Micromonosporales</taxon>
        <taxon>Micromonosporaceae</taxon>
        <taxon>Actinoplanes</taxon>
    </lineage>
</organism>
<keyword evidence="4" id="KW-1185">Reference proteome</keyword>
<reference evidence="3 4" key="1">
    <citation type="submission" date="2012-02" db="EMBL/GenBank/DDBJ databases">
        <title>Complete genome sequence of Actinoplanes missouriensis 431 (= NBRC 102363).</title>
        <authorList>
            <person name="Ohnishi Y."/>
            <person name="Ishikawa J."/>
            <person name="Sekine M."/>
            <person name="Hosoyama A."/>
            <person name="Harada T."/>
            <person name="Narita H."/>
            <person name="Hata T."/>
            <person name="Konno Y."/>
            <person name="Tutikane K."/>
            <person name="Fujita N."/>
            <person name="Horinouchi S."/>
            <person name="Hayakawa M."/>
        </authorList>
    </citation>
    <scope>NUCLEOTIDE SEQUENCE [LARGE SCALE GENOMIC DNA]</scope>
    <source>
        <strain evidence="4">ATCC 14538 / DSM 43046 / CBS 188.64 / JCM 3121 / NBRC 102363 / NCIMB 12654 / NRRL B-3342 / UNCC 431</strain>
    </source>
</reference>
<dbReference type="InterPro" id="IPR000468">
    <property type="entry name" value="Barstar"/>
</dbReference>
<dbReference type="InterPro" id="IPR035905">
    <property type="entry name" value="Barstar-like_sf"/>
</dbReference>
<accession>I0GYG0</accession>
<evidence type="ECO:0000256" key="1">
    <source>
        <dbReference type="ARBA" id="ARBA00006845"/>
    </source>
</evidence>
<dbReference type="STRING" id="512565.AMIS_5770"/>
<feature type="domain" description="Barstar (barnase inhibitor)" evidence="2">
    <location>
        <begin position="33"/>
        <end position="100"/>
    </location>
</feature>
<dbReference type="HOGENOM" id="CLU_147386_0_0_11"/>
<evidence type="ECO:0000313" key="4">
    <source>
        <dbReference type="Proteomes" id="UP000007882"/>
    </source>
</evidence>